<evidence type="ECO:0000256" key="1">
    <source>
        <dbReference type="SAM" id="MobiDB-lite"/>
    </source>
</evidence>
<feature type="compositionally biased region" description="Pro residues" evidence="1">
    <location>
        <begin position="637"/>
        <end position="646"/>
    </location>
</feature>
<feature type="transmembrane region" description="Helical" evidence="2">
    <location>
        <begin position="36"/>
        <end position="57"/>
    </location>
</feature>
<feature type="signal peptide" evidence="3">
    <location>
        <begin position="1"/>
        <end position="20"/>
    </location>
</feature>
<gene>
    <name evidence="4" type="ORF">UTRI_03094</name>
</gene>
<keyword evidence="3" id="KW-0732">Signal</keyword>
<evidence type="ECO:0000256" key="3">
    <source>
        <dbReference type="SAM" id="SignalP"/>
    </source>
</evidence>
<name>A0A5C3E930_9BASI</name>
<feature type="compositionally biased region" description="Polar residues" evidence="1">
    <location>
        <begin position="547"/>
        <end position="564"/>
    </location>
</feature>
<proteinExistence type="predicted"/>
<keyword evidence="2" id="KW-0812">Transmembrane</keyword>
<feature type="compositionally biased region" description="Low complexity" evidence="1">
    <location>
        <begin position="116"/>
        <end position="128"/>
    </location>
</feature>
<reference evidence="4 5" key="1">
    <citation type="submission" date="2018-03" db="EMBL/GenBank/DDBJ databases">
        <authorList>
            <person name="Guldener U."/>
        </authorList>
    </citation>
    <scope>NUCLEOTIDE SEQUENCE [LARGE SCALE GENOMIC DNA]</scope>
    <source>
        <strain evidence="4 5">NBRC100155</strain>
    </source>
</reference>
<feature type="compositionally biased region" description="Basic and acidic residues" evidence="1">
    <location>
        <begin position="427"/>
        <end position="445"/>
    </location>
</feature>
<feature type="transmembrane region" description="Helical" evidence="2">
    <location>
        <begin position="183"/>
        <end position="204"/>
    </location>
</feature>
<evidence type="ECO:0000256" key="2">
    <source>
        <dbReference type="SAM" id="Phobius"/>
    </source>
</evidence>
<dbReference type="AlphaFoldDB" id="A0A5C3E930"/>
<evidence type="ECO:0000313" key="4">
    <source>
        <dbReference type="EMBL" id="SPO25729.1"/>
    </source>
</evidence>
<dbReference type="EMBL" id="OOIN01000012">
    <property type="protein sequence ID" value="SPO25729.1"/>
    <property type="molecule type" value="Genomic_DNA"/>
</dbReference>
<feature type="compositionally biased region" description="Basic residues" evidence="1">
    <location>
        <begin position="537"/>
        <end position="546"/>
    </location>
</feature>
<keyword evidence="2" id="KW-1133">Transmembrane helix</keyword>
<feature type="region of interest" description="Disordered" evidence="1">
    <location>
        <begin position="115"/>
        <end position="135"/>
    </location>
</feature>
<dbReference type="OrthoDB" id="2552211at2759"/>
<sequence length="646" mass="69378">MATRFLAILHVLAAITLLSAAVINSLVHPLSLRSGTISILLASLGTVIALQEISILIPTYRWSACRIQMLRSYLGRAILFVVAAAITFDRLTDLPCDIEVKSSPYSTAASKFSVATGGTTRNSTDTTGPQSPTHEKGPPAFGTAFYLANSLAPTCIKIDTIPNQIKGSVAWIRISANQTSRALVFSTCACILSISLIYFVLAILHRSGKIGLSSSMTTSFEQHDPSHLLQRAQDNTHIVIHPGVKEAGSTCRISLYPEGPSCSPSRSAADLYEENAPKSHRVDSSDVSSIRAFSVPSSRHNAAASFLDPASGAASAPEPIFRIQRIDSLPLSLRANSDPYPRSSRRDRFGYGNGYDRPVDFSSGCIMHYPLFSQKKKQKDQQKQQGWTEPNVLLPPDFSRSSIGSPIGLTPRMKAGKSRISVSSRLTEAESQRQQEGDKRAEKGAGCESLVPVSATATLLRSDKTLAAESTQRTIDPDPTSPVILEASDSILLSSTGVNITEDPALLLKPSSHLQPRLGTAESARSSLSILSNTSQYHHHHHHHQSYRTNSRPSTGQSTKSASSFRLMRRRRGLFATLDLHLGVGGARFSGISSHDVSTYESQRSCSAGTFGDGMEDGADASSPLPTPRAGGRVPLSPGPESPAPR</sequence>
<keyword evidence="2" id="KW-0472">Membrane</keyword>
<keyword evidence="5" id="KW-1185">Reference proteome</keyword>
<feature type="region of interest" description="Disordered" evidence="1">
    <location>
        <begin position="604"/>
        <end position="646"/>
    </location>
</feature>
<evidence type="ECO:0000313" key="5">
    <source>
        <dbReference type="Proteomes" id="UP000324022"/>
    </source>
</evidence>
<feature type="region of interest" description="Disordered" evidence="1">
    <location>
        <begin position="535"/>
        <end position="564"/>
    </location>
</feature>
<dbReference type="Proteomes" id="UP000324022">
    <property type="component" value="Unassembled WGS sequence"/>
</dbReference>
<feature type="chain" id="PRO_5022766426" evidence="3">
    <location>
        <begin position="21"/>
        <end position="646"/>
    </location>
</feature>
<accession>A0A5C3E930</accession>
<organism evidence="4 5">
    <name type="scientific">Ustilago trichophora</name>
    <dbReference type="NCBI Taxonomy" id="86804"/>
    <lineage>
        <taxon>Eukaryota</taxon>
        <taxon>Fungi</taxon>
        <taxon>Dikarya</taxon>
        <taxon>Basidiomycota</taxon>
        <taxon>Ustilaginomycotina</taxon>
        <taxon>Ustilaginomycetes</taxon>
        <taxon>Ustilaginales</taxon>
        <taxon>Ustilaginaceae</taxon>
        <taxon>Ustilago</taxon>
    </lineage>
</organism>
<feature type="region of interest" description="Disordered" evidence="1">
    <location>
        <begin position="374"/>
        <end position="448"/>
    </location>
</feature>
<protein>
    <submittedName>
        <fullName evidence="4">Uncharacterized protein</fullName>
    </submittedName>
</protein>
<feature type="region of interest" description="Disordered" evidence="1">
    <location>
        <begin position="333"/>
        <end position="353"/>
    </location>
</feature>